<organism evidence="1 2">
    <name type="scientific">Candidatus Magasanikbacteria bacterium GW2011_GWA2_56_11</name>
    <dbReference type="NCBI Taxonomy" id="1619044"/>
    <lineage>
        <taxon>Bacteria</taxon>
        <taxon>Candidatus Magasanikiibacteriota</taxon>
    </lineage>
</organism>
<evidence type="ECO:0000313" key="1">
    <source>
        <dbReference type="EMBL" id="KKW42115.1"/>
    </source>
</evidence>
<dbReference type="EMBL" id="LCRX01000010">
    <property type="protein sequence ID" value="KKW42115.1"/>
    <property type="molecule type" value="Genomic_DNA"/>
</dbReference>
<name>A0A0G1YG17_9BACT</name>
<dbReference type="AlphaFoldDB" id="A0A0G1YG17"/>
<reference evidence="1 2" key="1">
    <citation type="journal article" date="2015" name="Nature">
        <title>rRNA introns, odd ribosomes, and small enigmatic genomes across a large radiation of phyla.</title>
        <authorList>
            <person name="Brown C.T."/>
            <person name="Hug L.A."/>
            <person name="Thomas B.C."/>
            <person name="Sharon I."/>
            <person name="Castelle C.J."/>
            <person name="Singh A."/>
            <person name="Wilkins M.J."/>
            <person name="Williams K.H."/>
            <person name="Banfield J.F."/>
        </authorList>
    </citation>
    <scope>NUCLEOTIDE SEQUENCE [LARGE SCALE GENOMIC DNA]</scope>
</reference>
<evidence type="ECO:0000313" key="2">
    <source>
        <dbReference type="Proteomes" id="UP000033870"/>
    </source>
</evidence>
<proteinExistence type="predicted"/>
<protein>
    <submittedName>
        <fullName evidence="1">Uncharacterized protein</fullName>
    </submittedName>
</protein>
<accession>A0A0G1YG17</accession>
<dbReference type="Proteomes" id="UP000033870">
    <property type="component" value="Unassembled WGS sequence"/>
</dbReference>
<dbReference type="STRING" id="1619044.UY92_C0010G0031"/>
<gene>
    <name evidence="1" type="ORF">UY92_C0010G0031</name>
</gene>
<comment type="caution">
    <text evidence="1">The sequence shown here is derived from an EMBL/GenBank/DDBJ whole genome shotgun (WGS) entry which is preliminary data.</text>
</comment>
<sequence length="95" mass="10742">MFLGLTFAILLFTLALRATRGRRLKDGPRRFERFAVWTVRGQKLHTHHAYPGMVVLLYGLAVSRGEVVEVGLALVVSDVIFHLVARVVWGDPVWD</sequence>